<dbReference type="OMA" id="HPFENAF"/>
<dbReference type="InterPro" id="IPR021757">
    <property type="entry name" value="Ribosomal_mL46_N"/>
</dbReference>
<keyword evidence="5" id="KW-0496">Mitochondrion</keyword>
<dbReference type="RefSeq" id="XP_003644178.1">
    <property type="nucleotide sequence ID" value="XM_003644130.1"/>
</dbReference>
<keyword evidence="6" id="KW-0687">Ribonucleoprotein</keyword>
<dbReference type="EMBL" id="CP002497">
    <property type="protein sequence ID" value="AET37361.1"/>
    <property type="molecule type" value="Genomic_DNA"/>
</dbReference>
<dbReference type="Proteomes" id="UP000006790">
    <property type="component" value="Chromosome 1"/>
</dbReference>
<dbReference type="AlphaFoldDB" id="G8JMK6"/>
<proteinExistence type="inferred from homology"/>
<reference evidence="11" key="1">
    <citation type="journal article" date="2012" name="G3 (Bethesda)">
        <title>Pichia sorbitophila, an interspecies yeast hybrid reveals early steps of genome resolution following polyploidization.</title>
        <authorList>
            <person name="Leh Louis V."/>
            <person name="Despons L."/>
            <person name="Friedrich A."/>
            <person name="Martin T."/>
            <person name="Durrens P."/>
            <person name="Casaregola S."/>
            <person name="Neuveglise C."/>
            <person name="Fairhead C."/>
            <person name="Marck C."/>
            <person name="Cruz J.A."/>
            <person name="Straub M.L."/>
            <person name="Kugler V."/>
            <person name="Sacerdot C."/>
            <person name="Uzunov Z."/>
            <person name="Thierry A."/>
            <person name="Weiss S."/>
            <person name="Bleykasten C."/>
            <person name="De Montigny J."/>
            <person name="Jacques N."/>
            <person name="Jung P."/>
            <person name="Lemaire M."/>
            <person name="Mallet S."/>
            <person name="Morel G."/>
            <person name="Richard G.F."/>
            <person name="Sarkar A."/>
            <person name="Savel G."/>
            <person name="Schacherer J."/>
            <person name="Seret M.L."/>
            <person name="Talla E."/>
            <person name="Samson G."/>
            <person name="Jubin C."/>
            <person name="Poulain J."/>
            <person name="Vacherie B."/>
            <person name="Barbe V."/>
            <person name="Pelletier E."/>
            <person name="Sherman D.J."/>
            <person name="Westhof E."/>
            <person name="Weissenbach J."/>
            <person name="Baret P.V."/>
            <person name="Wincker P."/>
            <person name="Gaillardin C."/>
            <person name="Dujon B."/>
            <person name="Souciet J.L."/>
        </authorList>
    </citation>
    <scope>NUCLEOTIDE SEQUENCE [LARGE SCALE GENOMIC DNA]</scope>
    <source>
        <strain evidence="11">CBS 270.75 / DBVPG 7215 / KCTC 17166 / NRRL Y-17582</strain>
    </source>
</reference>
<dbReference type="InterPro" id="IPR033650">
    <property type="entry name" value="Ribosomal_mL46_NUDIX"/>
</dbReference>
<dbReference type="GO" id="GO:0003735">
    <property type="term" value="F:structural constituent of ribosome"/>
    <property type="evidence" value="ECO:0007669"/>
    <property type="project" value="EnsemblFungi"/>
</dbReference>
<accession>G8JMK6</accession>
<comment type="similarity">
    <text evidence="2">Belongs to the mitochondrion-specific ribosomal protein mL46 family.</text>
</comment>
<evidence type="ECO:0000256" key="6">
    <source>
        <dbReference type="ARBA" id="ARBA00023274"/>
    </source>
</evidence>
<dbReference type="InterPro" id="IPR040008">
    <property type="entry name" value="Ribosomal_mL46"/>
</dbReference>
<dbReference type="KEGG" id="erc:Ecym_1106"/>
<feature type="region of interest" description="Disordered" evidence="8">
    <location>
        <begin position="101"/>
        <end position="127"/>
    </location>
</feature>
<dbReference type="Gene3D" id="3.90.79.10">
    <property type="entry name" value="Nucleoside Triphosphate Pyrophosphohydrolase"/>
    <property type="match status" value="1"/>
</dbReference>
<dbReference type="eggNOG" id="KOG4548">
    <property type="taxonomic scope" value="Eukaryota"/>
</dbReference>
<organism evidence="10 11">
    <name type="scientific">Eremothecium cymbalariae (strain CBS 270.75 / DBVPG 7215 / KCTC 17166 / NRRL Y-17582)</name>
    <name type="common">Yeast</name>
    <dbReference type="NCBI Taxonomy" id="931890"/>
    <lineage>
        <taxon>Eukaryota</taxon>
        <taxon>Fungi</taxon>
        <taxon>Dikarya</taxon>
        <taxon>Ascomycota</taxon>
        <taxon>Saccharomycotina</taxon>
        <taxon>Saccharomycetes</taxon>
        <taxon>Saccharomycetales</taxon>
        <taxon>Saccharomycetaceae</taxon>
        <taxon>Eremothecium</taxon>
    </lineage>
</organism>
<protein>
    <recommendedName>
        <fullName evidence="7">Large ribosomal subunit protein mL46</fullName>
    </recommendedName>
</protein>
<evidence type="ECO:0000256" key="8">
    <source>
        <dbReference type="SAM" id="MobiDB-lite"/>
    </source>
</evidence>
<evidence type="ECO:0000256" key="1">
    <source>
        <dbReference type="ARBA" id="ARBA00004173"/>
    </source>
</evidence>
<dbReference type="CDD" id="cd04661">
    <property type="entry name" value="NUDIX_MRP_L46"/>
    <property type="match status" value="1"/>
</dbReference>
<evidence type="ECO:0000259" key="9">
    <source>
        <dbReference type="Pfam" id="PF11788"/>
    </source>
</evidence>
<sequence>MGNPSMTTIANKGVPLVQSIKAGLILSRIPIVTAELTKLESQYYKYQSELERRLMWTFPQYFYFKRGTLAERRFLDVQKGVVSKQPGVWFPQGVPDVRHNRERSRKQDILLPKQVSEGRDDSKMSREIVPNSRTTNADEANDIKSLERKLDRTLYLLLKDQQDRWRFPSFSVSAAAESGVRSLHVAAENGLKASSDSKINTWTVSTTPAAALRDGEVTEFLIKSHILAGEFKLPEKKPYKEFAWLTKEEIEAHTDPEYFAKIDFLLANI</sequence>
<dbReference type="HOGENOM" id="CLU_040204_0_0_1"/>
<keyword evidence="11" id="KW-1185">Reference proteome</keyword>
<dbReference type="PANTHER" id="PTHR13124:SF12">
    <property type="entry name" value="LARGE RIBOSOMAL SUBUNIT PROTEIN ML46"/>
    <property type="match status" value="1"/>
</dbReference>
<feature type="compositionally biased region" description="Basic and acidic residues" evidence="8">
    <location>
        <begin position="116"/>
        <end position="126"/>
    </location>
</feature>
<dbReference type="STRING" id="931890.G8JMK6"/>
<evidence type="ECO:0000256" key="2">
    <source>
        <dbReference type="ARBA" id="ARBA00009070"/>
    </source>
</evidence>
<keyword evidence="3" id="KW-0809">Transit peptide</keyword>
<evidence type="ECO:0000256" key="5">
    <source>
        <dbReference type="ARBA" id="ARBA00023128"/>
    </source>
</evidence>
<evidence type="ECO:0000256" key="3">
    <source>
        <dbReference type="ARBA" id="ARBA00022946"/>
    </source>
</evidence>
<dbReference type="PANTHER" id="PTHR13124">
    <property type="entry name" value="39S RIBOSOMAL PROTEIN L46, MITOCHONDRIAL PRECURSOR-RELATED"/>
    <property type="match status" value="1"/>
</dbReference>
<feature type="domain" description="Large ribosomal subunit protein mL46 N-terminal" evidence="9">
    <location>
        <begin position="19"/>
        <end position="138"/>
    </location>
</feature>
<dbReference type="GeneID" id="11469573"/>
<name>G8JMK6_ERECY</name>
<dbReference type="Pfam" id="PF11788">
    <property type="entry name" value="MRP-L46"/>
    <property type="match status" value="1"/>
</dbReference>
<comment type="subcellular location">
    <subcellularLocation>
        <location evidence="1">Mitochondrion</location>
    </subcellularLocation>
</comment>
<keyword evidence="4" id="KW-0689">Ribosomal protein</keyword>
<evidence type="ECO:0000256" key="4">
    <source>
        <dbReference type="ARBA" id="ARBA00022980"/>
    </source>
</evidence>
<evidence type="ECO:0000313" key="10">
    <source>
        <dbReference type="EMBL" id="AET37361.1"/>
    </source>
</evidence>
<evidence type="ECO:0000313" key="11">
    <source>
        <dbReference type="Proteomes" id="UP000006790"/>
    </source>
</evidence>
<dbReference type="FunCoup" id="G8JMK6">
    <property type="interactions" value="477"/>
</dbReference>
<dbReference type="InParanoid" id="G8JMK6"/>
<evidence type="ECO:0000256" key="7">
    <source>
        <dbReference type="ARBA" id="ARBA00035190"/>
    </source>
</evidence>
<gene>
    <name evidence="10" type="ordered locus">Ecym_1106</name>
</gene>
<dbReference type="GO" id="GO:0005762">
    <property type="term" value="C:mitochondrial large ribosomal subunit"/>
    <property type="evidence" value="ECO:0007669"/>
    <property type="project" value="EnsemblFungi"/>
</dbReference>
<dbReference type="OrthoDB" id="414075at2759"/>